<evidence type="ECO:0000313" key="5">
    <source>
        <dbReference type="Proteomes" id="UP001294570"/>
    </source>
</evidence>
<dbReference type="Pfam" id="PF14870">
    <property type="entry name" value="PSII_BNR"/>
    <property type="match status" value="2"/>
</dbReference>
<keyword evidence="5" id="KW-1185">Reference proteome</keyword>
<dbReference type="CDD" id="cd15482">
    <property type="entry name" value="Sialidase_non-viral"/>
    <property type="match status" value="1"/>
</dbReference>
<feature type="domain" description="Photosynthesis system II assembly factor Ycf48/Hcf136-like" evidence="3">
    <location>
        <begin position="100"/>
        <end position="147"/>
    </location>
</feature>
<reference evidence="4 5" key="1">
    <citation type="submission" date="2023-12" db="EMBL/GenBank/DDBJ databases">
        <title>Denitrificimonas halotolerans sp. nov.,a novel species isolated from landfill leachate.</title>
        <authorList>
            <person name="Wang S."/>
        </authorList>
    </citation>
    <scope>NUCLEOTIDE SEQUENCE [LARGE SCALE GENOMIC DNA]</scope>
    <source>
        <strain evidence="4 5">JX-1</strain>
    </source>
</reference>
<sequence>MRQPLPPIVDNTGINCLGMPLHNYMDMFKALPLCAALLFTGLYSVAATAQTVQTEGIAAPAYSIESSVAKENLLLDVVRTGQRLVVVGDRGHILYSDNEGKSWLQARVPTQQLLTAVHFVDDRHGWAVGHDTLILSTRDGGATWIRQYDNLEAESPLLDIWFKDLNQGYAVGAYGMLLETRNGGQEWHRIDEKLGNEDAFHLNAITAVGNAGIFIVGEMGVMFRSTDWGETWEALEEPYQGSLFGVVAGSESNTLVVYGLRGHVFRSTDFGESWEEVTVLNEGARLQFGLAGSAVSDKGDILIVGHGGSLLRSHDEGKSFEVFSRADRTSLSAVIDGKDGGLILVGQNGIYLTDEQGEDMLDKNKTGGHRNDN</sequence>
<evidence type="ECO:0000256" key="2">
    <source>
        <dbReference type="ARBA" id="ARBA00023276"/>
    </source>
</evidence>
<evidence type="ECO:0000256" key="1">
    <source>
        <dbReference type="ARBA" id="ARBA00022531"/>
    </source>
</evidence>
<dbReference type="Gene3D" id="2.130.10.10">
    <property type="entry name" value="YVTN repeat-like/Quinoprotein amine dehydrogenase"/>
    <property type="match status" value="2"/>
</dbReference>
<proteinExistence type="predicted"/>
<keyword evidence="1" id="KW-0602">Photosynthesis</keyword>
<dbReference type="PANTHER" id="PTHR47199:SF2">
    <property type="entry name" value="PHOTOSYSTEM II STABILITY_ASSEMBLY FACTOR HCF136, CHLOROPLASTIC"/>
    <property type="match status" value="1"/>
</dbReference>
<dbReference type="PANTHER" id="PTHR47199">
    <property type="entry name" value="PHOTOSYSTEM II STABILITY/ASSEMBLY FACTOR HCF136, CHLOROPLASTIC"/>
    <property type="match status" value="1"/>
</dbReference>
<dbReference type="Proteomes" id="UP001294570">
    <property type="component" value="Unassembled WGS sequence"/>
</dbReference>
<evidence type="ECO:0000313" key="4">
    <source>
        <dbReference type="EMBL" id="MDY7218868.1"/>
    </source>
</evidence>
<keyword evidence="2" id="KW-0604">Photosystem II</keyword>
<dbReference type="SUPFAM" id="SSF50939">
    <property type="entry name" value="Sialidases"/>
    <property type="match status" value="1"/>
</dbReference>
<gene>
    <name evidence="4" type="ORF">TOI97_04695</name>
</gene>
<dbReference type="InterPro" id="IPR028203">
    <property type="entry name" value="PSII_CF48-like_dom"/>
</dbReference>
<comment type="caution">
    <text evidence="4">The sequence shown here is derived from an EMBL/GenBank/DDBJ whole genome shotgun (WGS) entry which is preliminary data.</text>
</comment>
<feature type="domain" description="Photosynthesis system II assembly factor Ycf48/Hcf136-like" evidence="3">
    <location>
        <begin position="150"/>
        <end position="276"/>
    </location>
</feature>
<evidence type="ECO:0000259" key="3">
    <source>
        <dbReference type="Pfam" id="PF14870"/>
    </source>
</evidence>
<name>A0ABU5GPE8_9GAMM</name>
<dbReference type="EMBL" id="JAXIVU010000004">
    <property type="protein sequence ID" value="MDY7218868.1"/>
    <property type="molecule type" value="Genomic_DNA"/>
</dbReference>
<organism evidence="4 5">
    <name type="scientific">Denitrificimonas halotolerans</name>
    <dbReference type="NCBI Taxonomy" id="3098930"/>
    <lineage>
        <taxon>Bacteria</taxon>
        <taxon>Pseudomonadati</taxon>
        <taxon>Pseudomonadota</taxon>
        <taxon>Gammaproteobacteria</taxon>
        <taxon>Pseudomonadales</taxon>
        <taxon>Pseudomonadaceae</taxon>
        <taxon>Denitrificimonas</taxon>
    </lineage>
</organism>
<dbReference type="InterPro" id="IPR015943">
    <property type="entry name" value="WD40/YVTN_repeat-like_dom_sf"/>
</dbReference>
<protein>
    <submittedName>
        <fullName evidence="4">YCF48-related protein</fullName>
    </submittedName>
</protein>
<accession>A0ABU5GPE8</accession>
<dbReference type="InterPro" id="IPR036278">
    <property type="entry name" value="Sialidase_sf"/>
</dbReference>